<dbReference type="Gene3D" id="1.20.1560.10">
    <property type="entry name" value="ABC transporter type 1, transmembrane domain"/>
    <property type="match status" value="2"/>
</dbReference>
<evidence type="ECO:0000256" key="5">
    <source>
        <dbReference type="ARBA" id="ARBA00022741"/>
    </source>
</evidence>
<dbReference type="CDD" id="cd18579">
    <property type="entry name" value="ABC_6TM_ABCC_D1"/>
    <property type="match status" value="1"/>
</dbReference>
<reference evidence="13" key="1">
    <citation type="submission" date="2021-07" db="EMBL/GenBank/DDBJ databases">
        <authorList>
            <person name="Durling M."/>
        </authorList>
    </citation>
    <scope>NUCLEOTIDE SEQUENCE</scope>
</reference>
<sequence length="1525" mass="169086">MASSLDCTAVDNAFGPYAGECRGGLDFTVLFEDTILAILPLGLALIASAFRFMYLSREGIKVIPNVFLYVKLTSWFLFSATQLALLVLWAQPLAPRSKLTTTSVSISLTAALIFAPLSYKEHRRSIKPSFILSIYLLFTLIFDVAHTRTVWLLESRYTPVAAVTTTATALKFLLLVLEVIEKRRILRPDQKDNPPYATSGIINRSFFWWLNPLFRLGYSKTLAVKDLFSLDQPLTSVGLRDSLEDAWNCESATKRTPHALFFTLLKTLKWPLLASVFPRLCLIGFNYTQPFLITAAIDLSQSEVTPQSQNEGYGLIGAYILVYVGIAVSMGLYQHLTYRSITMARGGLISLLYAKTVELSVAAVDPTAAVTLMSADIERIHTGWQTIHDIWANVIEIGLAIFLLYRQLGIACLIPVAVAIFSMSGSIVASALVMPRQALWLQAIEKRIAATAAMLNAMKGIKMFGLTDVLTKTLQDLRVKELNISKKFRKILVWNMVFSFSTPVIAPILTFTVFSVLARNSGSSRTLDTNRVFTSLSLFTLLSDPLGSLVMGLANFMGSVGSIHRIQEFLESEVRADSREILAPFEHHKTAHQPSASSSATQSVLDVDIPPDYPFAIANSIIVQDASFGWEKEKYPILTSINMTVPQHEFTILIGPVGCGKSTVLKAILGEAITMEGRIQISNPEVAFCDQNPWHMNGSIRQSIIGVASMDEHWYDSVVLACTLKEDFKHLPKGDRTAIGSSGIALSGGQSQRIALARAVYARKDIMVLDDVFRGLDPESENQIFYNLFSERGLLRKHQTTVLLASSSVKRLPYADHIIVLDAERKVSEQGTFSGLNEVGGYVASLNLSPPDWKEDIDAILPFYDGAGKSGKTPYREAAFSEKLDFELIPEEEEEAIADDASRRVGDTSVYMYYFKAVGWLPTIIFVVGMCGFVVCFSLPPIWVRWWAKDNALYPNAHMAYYLGIYGLLGGLSLICLIVAGWEMIINMVPKSGENFHWILLNTVLKSPMSFFSTTDSGITLNRFSQDLQLIDMDLPVAALNTFATLILCLAQIIIIGVSSIYAPISFPIILGLLYLIQRVYLRTSRQIRLLDLEAKSPLYTTFLETLQGLPTIRAFSWGPHLISHSLSLLDTSQKPFYALFAVQRWLVLVLDLVVAGIAILLCVLVVSLRGTIDAGFVGVALLNVVLFGQSVKLLLTYWTNLETHIGSIARVKAFTEEAKSEGNDLGGGERKTPPESWPERGEILFEGVSAGYKYVSFQLIAFTCTKRYYSLTQYQNRRIGTKKRHSFHPRRGKSTLLTTLFRLLPLAEGTIKIDSIPINTIPLQHLRTHLNIIPQDPYFLAGSVRLNADPLGQANDDDIIAALKTVELWDVVLEKVRESKGTDASKEKIGKGDTKGMKEQGLGLDIEKLHLSCGQQQVFCLARAILRKMQVLVLDEATSSVDTQTDNLMQSILRSKFHKQTIIAVAHRLDTILDFDRVAVLEDGEVVEVGPPYELLAMEGGRFRALYYSGQREEDGDLGAVGKG</sequence>
<evidence type="ECO:0000256" key="1">
    <source>
        <dbReference type="ARBA" id="ARBA00004141"/>
    </source>
</evidence>
<dbReference type="InterPro" id="IPR036640">
    <property type="entry name" value="ABC1_TM_sf"/>
</dbReference>
<dbReference type="InterPro" id="IPR003439">
    <property type="entry name" value="ABC_transporter-like_ATP-bd"/>
</dbReference>
<dbReference type="InterPro" id="IPR003593">
    <property type="entry name" value="AAA+_ATPase"/>
</dbReference>
<dbReference type="CDD" id="cd18580">
    <property type="entry name" value="ABC_6TM_ABCC_D2"/>
    <property type="match status" value="1"/>
</dbReference>
<gene>
    <name evidence="13" type="ORF">HYALB_00012129</name>
</gene>
<evidence type="ECO:0000313" key="13">
    <source>
        <dbReference type="EMBL" id="CAG8975441.1"/>
    </source>
</evidence>
<dbReference type="InterPro" id="IPR044726">
    <property type="entry name" value="ABCC_6TM_D2"/>
</dbReference>
<dbReference type="OrthoDB" id="6500128at2759"/>
<keyword evidence="14" id="KW-1185">Reference proteome</keyword>
<evidence type="ECO:0000256" key="4">
    <source>
        <dbReference type="ARBA" id="ARBA00022692"/>
    </source>
</evidence>
<feature type="transmembrane region" description="Helical" evidence="10">
    <location>
        <begin position="272"/>
        <end position="293"/>
    </location>
</feature>
<evidence type="ECO:0000256" key="2">
    <source>
        <dbReference type="ARBA" id="ARBA00009726"/>
    </source>
</evidence>
<evidence type="ECO:0000256" key="10">
    <source>
        <dbReference type="SAM" id="Phobius"/>
    </source>
</evidence>
<dbReference type="CDD" id="cd03250">
    <property type="entry name" value="ABCC_MRP_domain1"/>
    <property type="match status" value="1"/>
</dbReference>
<dbReference type="Gene3D" id="3.40.50.300">
    <property type="entry name" value="P-loop containing nucleotide triphosphate hydrolases"/>
    <property type="match status" value="2"/>
</dbReference>
<comment type="similarity">
    <text evidence="2">Belongs to the ABC transporter superfamily. ABCC family. Conjugate transporter (TC 3.A.1.208) subfamily.</text>
</comment>
<keyword evidence="9" id="KW-0325">Glycoprotein</keyword>
<evidence type="ECO:0000256" key="6">
    <source>
        <dbReference type="ARBA" id="ARBA00022840"/>
    </source>
</evidence>
<dbReference type="Pfam" id="PF00005">
    <property type="entry name" value="ABC_tran"/>
    <property type="match status" value="2"/>
</dbReference>
<feature type="transmembrane region" description="Helical" evidence="10">
    <location>
        <begin position="913"/>
        <end position="940"/>
    </location>
</feature>
<dbReference type="InterPro" id="IPR056227">
    <property type="entry name" value="TMD0_ABC"/>
</dbReference>
<feature type="transmembrane region" description="Helical" evidence="10">
    <location>
        <begin position="960"/>
        <end position="982"/>
    </location>
</feature>
<evidence type="ECO:0008006" key="15">
    <source>
        <dbReference type="Google" id="ProtNLM"/>
    </source>
</evidence>
<dbReference type="SUPFAM" id="SSF52540">
    <property type="entry name" value="P-loop containing nucleoside triphosphate hydrolases"/>
    <property type="match status" value="2"/>
</dbReference>
<feature type="transmembrane region" description="Helical" evidence="10">
    <location>
        <begin position="131"/>
        <end position="151"/>
    </location>
</feature>
<comment type="caution">
    <text evidence="13">The sequence shown here is derived from an EMBL/GenBank/DDBJ whole genome shotgun (WGS) entry which is preliminary data.</text>
</comment>
<dbReference type="InterPro" id="IPR017871">
    <property type="entry name" value="ABC_transporter-like_CS"/>
</dbReference>
<feature type="transmembrane region" description="Helical" evidence="10">
    <location>
        <begin position="157"/>
        <end position="177"/>
    </location>
</feature>
<dbReference type="FunFam" id="1.20.1560.10:FF:000066">
    <property type="entry name" value="ABC multidrug transporter (Eurofung)"/>
    <property type="match status" value="1"/>
</dbReference>
<dbReference type="InterPro" id="IPR011527">
    <property type="entry name" value="ABC1_TM_dom"/>
</dbReference>
<dbReference type="FunFam" id="1.20.1560.10:FF:000055">
    <property type="entry name" value="ABC multidrug transporter (Eurofung)"/>
    <property type="match status" value="1"/>
</dbReference>
<keyword evidence="4 10" id="KW-0812">Transmembrane</keyword>
<dbReference type="PANTHER" id="PTHR24223:SF269">
    <property type="entry name" value="ABC MULTIDRUG TRANSPORTER (EUROFUNG)-RELATED"/>
    <property type="match status" value="1"/>
</dbReference>
<evidence type="ECO:0000256" key="8">
    <source>
        <dbReference type="ARBA" id="ARBA00023136"/>
    </source>
</evidence>
<organism evidence="13 14">
    <name type="scientific">Hymenoscyphus albidus</name>
    <dbReference type="NCBI Taxonomy" id="595503"/>
    <lineage>
        <taxon>Eukaryota</taxon>
        <taxon>Fungi</taxon>
        <taxon>Dikarya</taxon>
        <taxon>Ascomycota</taxon>
        <taxon>Pezizomycotina</taxon>
        <taxon>Leotiomycetes</taxon>
        <taxon>Helotiales</taxon>
        <taxon>Helotiaceae</taxon>
        <taxon>Hymenoscyphus</taxon>
    </lineage>
</organism>
<keyword evidence="5" id="KW-0547">Nucleotide-binding</keyword>
<evidence type="ECO:0000256" key="3">
    <source>
        <dbReference type="ARBA" id="ARBA00022448"/>
    </source>
</evidence>
<dbReference type="FunFam" id="3.40.50.300:FF:001854">
    <property type="entry name" value="ABC multidrug transporter (Eurofung)"/>
    <property type="match status" value="1"/>
</dbReference>
<evidence type="ECO:0000313" key="14">
    <source>
        <dbReference type="Proteomes" id="UP000701801"/>
    </source>
</evidence>
<name>A0A9N9LPX0_9HELO</name>
<evidence type="ECO:0000256" key="9">
    <source>
        <dbReference type="ARBA" id="ARBA00023180"/>
    </source>
</evidence>
<feature type="domain" description="ABC transporter" evidence="11">
    <location>
        <begin position="1256"/>
        <end position="1509"/>
    </location>
</feature>
<keyword evidence="3" id="KW-0813">Transport</keyword>
<dbReference type="PROSITE" id="PS00211">
    <property type="entry name" value="ABC_TRANSPORTER_1"/>
    <property type="match status" value="1"/>
</dbReference>
<dbReference type="GO" id="GO:0005524">
    <property type="term" value="F:ATP binding"/>
    <property type="evidence" value="ECO:0007669"/>
    <property type="project" value="UniProtKB-KW"/>
</dbReference>
<protein>
    <recommendedName>
        <fullName evidence="15">ABC transporter</fullName>
    </recommendedName>
</protein>
<dbReference type="InterPro" id="IPR027417">
    <property type="entry name" value="P-loop_NTPase"/>
</dbReference>
<keyword evidence="8 10" id="KW-0472">Membrane</keyword>
<feature type="transmembrane region" description="Helical" evidence="10">
    <location>
        <begin position="102"/>
        <end position="119"/>
    </location>
</feature>
<evidence type="ECO:0000259" key="11">
    <source>
        <dbReference type="PROSITE" id="PS50893"/>
    </source>
</evidence>
<dbReference type="GO" id="GO:0140359">
    <property type="term" value="F:ABC-type transporter activity"/>
    <property type="evidence" value="ECO:0007669"/>
    <property type="project" value="InterPro"/>
</dbReference>
<comment type="subcellular location">
    <subcellularLocation>
        <location evidence="1">Membrane</location>
        <topology evidence="1">Multi-pass membrane protein</topology>
    </subcellularLocation>
</comment>
<feature type="transmembrane region" description="Helical" evidence="10">
    <location>
        <begin position="313"/>
        <end position="333"/>
    </location>
</feature>
<dbReference type="PROSITE" id="PS50893">
    <property type="entry name" value="ABC_TRANSPORTER_2"/>
    <property type="match status" value="2"/>
</dbReference>
<dbReference type="InterPro" id="IPR044746">
    <property type="entry name" value="ABCC_6TM_D1"/>
</dbReference>
<evidence type="ECO:0000256" key="7">
    <source>
        <dbReference type="ARBA" id="ARBA00022989"/>
    </source>
</evidence>
<dbReference type="PROSITE" id="PS50929">
    <property type="entry name" value="ABC_TM1F"/>
    <property type="match status" value="2"/>
</dbReference>
<feature type="transmembrane region" description="Helical" evidence="10">
    <location>
        <begin position="1061"/>
        <end position="1082"/>
    </location>
</feature>
<feature type="transmembrane region" description="Helical" evidence="10">
    <location>
        <begin position="414"/>
        <end position="434"/>
    </location>
</feature>
<proteinExistence type="inferred from homology"/>
<dbReference type="GO" id="GO:0016887">
    <property type="term" value="F:ATP hydrolysis activity"/>
    <property type="evidence" value="ECO:0007669"/>
    <property type="project" value="InterPro"/>
</dbReference>
<dbReference type="PANTHER" id="PTHR24223">
    <property type="entry name" value="ATP-BINDING CASSETTE SUB-FAMILY C"/>
    <property type="match status" value="1"/>
</dbReference>
<feature type="transmembrane region" description="Helical" evidence="10">
    <location>
        <begin position="1146"/>
        <end position="1169"/>
    </location>
</feature>
<dbReference type="Pfam" id="PF00664">
    <property type="entry name" value="ABC_membrane"/>
    <property type="match status" value="2"/>
</dbReference>
<feature type="domain" description="ABC transmembrane type-1" evidence="12">
    <location>
        <begin position="924"/>
        <end position="1204"/>
    </location>
</feature>
<evidence type="ECO:0000259" key="12">
    <source>
        <dbReference type="PROSITE" id="PS50929"/>
    </source>
</evidence>
<dbReference type="Pfam" id="PF24357">
    <property type="entry name" value="TMD0_ABC"/>
    <property type="match status" value="1"/>
</dbReference>
<dbReference type="SUPFAM" id="SSF90123">
    <property type="entry name" value="ABC transporter transmembrane region"/>
    <property type="match status" value="2"/>
</dbReference>
<dbReference type="GO" id="GO:0016020">
    <property type="term" value="C:membrane"/>
    <property type="evidence" value="ECO:0007669"/>
    <property type="project" value="UniProtKB-SubCell"/>
</dbReference>
<dbReference type="Proteomes" id="UP000701801">
    <property type="component" value="Unassembled WGS sequence"/>
</dbReference>
<dbReference type="EMBL" id="CAJVRM010000138">
    <property type="protein sequence ID" value="CAG8975441.1"/>
    <property type="molecule type" value="Genomic_DNA"/>
</dbReference>
<dbReference type="SMART" id="SM00382">
    <property type="entry name" value="AAA"/>
    <property type="match status" value="2"/>
</dbReference>
<keyword evidence="6" id="KW-0067">ATP-binding</keyword>
<feature type="transmembrane region" description="Helical" evidence="10">
    <location>
        <begin position="35"/>
        <end position="54"/>
    </location>
</feature>
<feature type="transmembrane region" description="Helical" evidence="10">
    <location>
        <begin position="66"/>
        <end position="90"/>
    </location>
</feature>
<accession>A0A9N9LPX0</accession>
<feature type="transmembrane region" description="Helical" evidence="10">
    <location>
        <begin position="492"/>
        <end position="518"/>
    </location>
</feature>
<keyword evidence="7 10" id="KW-1133">Transmembrane helix</keyword>
<feature type="domain" description="ABC transporter" evidence="11">
    <location>
        <begin position="621"/>
        <end position="848"/>
    </location>
</feature>
<feature type="domain" description="ABC transmembrane type-1" evidence="12">
    <location>
        <begin position="280"/>
        <end position="558"/>
    </location>
</feature>
<dbReference type="InterPro" id="IPR050173">
    <property type="entry name" value="ABC_transporter_C-like"/>
</dbReference>